<keyword evidence="4" id="KW-1185">Reference proteome</keyword>
<dbReference type="AlphaFoldDB" id="J3PL92"/>
<evidence type="ECO:0000313" key="2">
    <source>
        <dbReference type="EMBL" id="EJT68077.1"/>
    </source>
</evidence>
<evidence type="ECO:0000256" key="1">
    <source>
        <dbReference type="SAM" id="MobiDB-lite"/>
    </source>
</evidence>
<accession>J3PL92</accession>
<organism evidence="2">
    <name type="scientific">Gaeumannomyces tritici (strain R3-111a-1)</name>
    <name type="common">Wheat and barley take-all root rot fungus</name>
    <name type="synonym">Gaeumannomyces graminis var. tritici</name>
    <dbReference type="NCBI Taxonomy" id="644352"/>
    <lineage>
        <taxon>Eukaryota</taxon>
        <taxon>Fungi</taxon>
        <taxon>Dikarya</taxon>
        <taxon>Ascomycota</taxon>
        <taxon>Pezizomycotina</taxon>
        <taxon>Sordariomycetes</taxon>
        <taxon>Sordariomycetidae</taxon>
        <taxon>Magnaporthales</taxon>
        <taxon>Magnaporthaceae</taxon>
        <taxon>Gaeumannomyces</taxon>
    </lineage>
</organism>
<dbReference type="VEuPathDB" id="FungiDB:GGTG_14344"/>
<feature type="compositionally biased region" description="Basic and acidic residues" evidence="1">
    <location>
        <begin position="260"/>
        <end position="271"/>
    </location>
</feature>
<dbReference type="GeneID" id="20354802"/>
<reference evidence="3" key="5">
    <citation type="submission" date="2018-04" db="UniProtKB">
        <authorList>
            <consortium name="EnsemblFungi"/>
        </authorList>
    </citation>
    <scope>IDENTIFICATION</scope>
    <source>
        <strain evidence="3">R3-111a-1</strain>
    </source>
</reference>
<dbReference type="EnsemblFungi" id="EJT68077">
    <property type="protein sequence ID" value="EJT68077"/>
    <property type="gene ID" value="GGTG_14344"/>
</dbReference>
<evidence type="ECO:0000313" key="3">
    <source>
        <dbReference type="EnsemblFungi" id="EJT68077"/>
    </source>
</evidence>
<feature type="region of interest" description="Disordered" evidence="1">
    <location>
        <begin position="236"/>
        <end position="295"/>
    </location>
</feature>
<feature type="region of interest" description="Disordered" evidence="1">
    <location>
        <begin position="190"/>
        <end position="211"/>
    </location>
</feature>
<dbReference type="Proteomes" id="UP000006039">
    <property type="component" value="Unassembled WGS sequence"/>
</dbReference>
<name>J3PL92_GAET3</name>
<reference evidence="2" key="3">
    <citation type="submission" date="2010-09" db="EMBL/GenBank/DDBJ databases">
        <title>Annotation of Gaeumannomyces graminis var. tritici R3-111a-1.</title>
        <authorList>
            <consortium name="The Broad Institute Genome Sequencing Platform"/>
            <person name="Ma L.-J."/>
            <person name="Dead R."/>
            <person name="Young S.K."/>
            <person name="Zeng Q."/>
            <person name="Gargeya S."/>
            <person name="Fitzgerald M."/>
            <person name="Haas B."/>
            <person name="Abouelleil A."/>
            <person name="Alvarado L."/>
            <person name="Arachchi H.M."/>
            <person name="Berlin A."/>
            <person name="Brown A."/>
            <person name="Chapman S.B."/>
            <person name="Chen Z."/>
            <person name="Dunbar C."/>
            <person name="Freedman E."/>
            <person name="Gearin G."/>
            <person name="Gellesch M."/>
            <person name="Goldberg J."/>
            <person name="Griggs A."/>
            <person name="Gujja S."/>
            <person name="Heiman D."/>
            <person name="Howarth C."/>
            <person name="Larson L."/>
            <person name="Lui A."/>
            <person name="MacDonald P.J.P."/>
            <person name="Mehta T."/>
            <person name="Montmayeur A."/>
            <person name="Murphy C."/>
            <person name="Neiman D."/>
            <person name="Pearson M."/>
            <person name="Priest M."/>
            <person name="Roberts A."/>
            <person name="Saif S."/>
            <person name="Shea T."/>
            <person name="Shenoy N."/>
            <person name="Sisk P."/>
            <person name="Stolte C."/>
            <person name="Sykes S."/>
            <person name="Yandava C."/>
            <person name="Wortman J."/>
            <person name="Nusbaum C."/>
            <person name="Birren B."/>
        </authorList>
    </citation>
    <scope>NUCLEOTIDE SEQUENCE</scope>
    <source>
        <strain evidence="2">R3-111a-1</strain>
    </source>
</reference>
<reference evidence="3" key="4">
    <citation type="journal article" date="2015" name="G3 (Bethesda)">
        <title>Genome sequences of three phytopathogenic species of the Magnaporthaceae family of fungi.</title>
        <authorList>
            <person name="Okagaki L.H."/>
            <person name="Nunes C.C."/>
            <person name="Sailsbery J."/>
            <person name="Clay B."/>
            <person name="Brown D."/>
            <person name="John T."/>
            <person name="Oh Y."/>
            <person name="Young N."/>
            <person name="Fitzgerald M."/>
            <person name="Haas B.J."/>
            <person name="Zeng Q."/>
            <person name="Young S."/>
            <person name="Adiconis X."/>
            <person name="Fan L."/>
            <person name="Levin J.Z."/>
            <person name="Mitchell T.K."/>
            <person name="Okubara P.A."/>
            <person name="Farman M.L."/>
            <person name="Kohn L.M."/>
            <person name="Birren B."/>
            <person name="Ma L.-J."/>
            <person name="Dean R.A."/>
        </authorList>
    </citation>
    <scope>NUCLEOTIDE SEQUENCE</scope>
    <source>
        <strain evidence="3">R3-111a-1</strain>
    </source>
</reference>
<evidence type="ECO:0000313" key="4">
    <source>
        <dbReference type="Proteomes" id="UP000006039"/>
    </source>
</evidence>
<reference evidence="4" key="1">
    <citation type="submission" date="2010-07" db="EMBL/GenBank/DDBJ databases">
        <title>The genome sequence of Gaeumannomyces graminis var. tritici strain R3-111a-1.</title>
        <authorList>
            <consortium name="The Broad Institute Genome Sequencing Platform"/>
            <person name="Ma L.-J."/>
            <person name="Dead R."/>
            <person name="Young S."/>
            <person name="Zeng Q."/>
            <person name="Koehrsen M."/>
            <person name="Alvarado L."/>
            <person name="Berlin A."/>
            <person name="Chapman S.B."/>
            <person name="Chen Z."/>
            <person name="Freedman E."/>
            <person name="Gellesch M."/>
            <person name="Goldberg J."/>
            <person name="Griggs A."/>
            <person name="Gujja S."/>
            <person name="Heilman E.R."/>
            <person name="Heiman D."/>
            <person name="Hepburn T."/>
            <person name="Howarth C."/>
            <person name="Jen D."/>
            <person name="Larson L."/>
            <person name="Mehta T."/>
            <person name="Neiman D."/>
            <person name="Pearson M."/>
            <person name="Roberts A."/>
            <person name="Saif S."/>
            <person name="Shea T."/>
            <person name="Shenoy N."/>
            <person name="Sisk P."/>
            <person name="Stolte C."/>
            <person name="Sykes S."/>
            <person name="Walk T."/>
            <person name="White J."/>
            <person name="Yandava C."/>
            <person name="Haas B."/>
            <person name="Nusbaum C."/>
            <person name="Birren B."/>
        </authorList>
    </citation>
    <scope>NUCLEOTIDE SEQUENCE [LARGE SCALE GENOMIC DNA]</scope>
    <source>
        <strain evidence="4">R3-111a-1</strain>
    </source>
</reference>
<gene>
    <name evidence="3" type="primary">20354802</name>
    <name evidence="2" type="ORF">GGTG_14344</name>
</gene>
<protein>
    <submittedName>
        <fullName evidence="2 3">Uncharacterized protein</fullName>
    </submittedName>
</protein>
<proteinExistence type="predicted"/>
<dbReference type="OrthoDB" id="5106470at2759"/>
<sequence>MYPAMDATNDAVDRIPAGGFGEAGEGNVKTAPARKATGGHLLEGSKAREGLKSVRRIWGEDKVQYYQWANRGVGFCNKLLTAAREVRDWDEAVVKLNRLIHRRAQQVGRRKVKQSVDPIEPDDLVNLKAWCRKDPYVKKNDREGIALPFRKLVVADLPAGFGFDKFGLMVRKEKEQSGSVLKGSVSVEVNVTEPSQPPQGPRKETESPLNRFHRLDARNRENVAYAGLNIRTSADIFEEGQRQHEAARTERQARRNTGHTGDEQVGADKNRQRVKAGRPRKDPSAYKPGRGRDAS</sequence>
<dbReference type="STRING" id="644352.J3PL92"/>
<dbReference type="EMBL" id="GL385669">
    <property type="protein sequence ID" value="EJT68077.1"/>
    <property type="molecule type" value="Genomic_DNA"/>
</dbReference>
<feature type="compositionally biased region" description="Basic and acidic residues" evidence="1">
    <location>
        <begin position="279"/>
        <end position="295"/>
    </location>
</feature>
<feature type="compositionally biased region" description="Basic and acidic residues" evidence="1">
    <location>
        <begin position="239"/>
        <end position="253"/>
    </location>
</feature>
<dbReference type="RefSeq" id="XP_009230535.1">
    <property type="nucleotide sequence ID" value="XM_009232271.1"/>
</dbReference>
<dbReference type="HOGENOM" id="CLU_943478_0_0_1"/>
<reference evidence="2" key="2">
    <citation type="submission" date="2010-07" db="EMBL/GenBank/DDBJ databases">
        <authorList>
            <consortium name="The Broad Institute Genome Sequencing Platform"/>
            <consortium name="Broad Institute Genome Sequencing Center for Infectious Disease"/>
            <person name="Ma L.-J."/>
            <person name="Dead R."/>
            <person name="Young S."/>
            <person name="Zeng Q."/>
            <person name="Koehrsen M."/>
            <person name="Alvarado L."/>
            <person name="Berlin A."/>
            <person name="Chapman S.B."/>
            <person name="Chen Z."/>
            <person name="Freedman E."/>
            <person name="Gellesch M."/>
            <person name="Goldberg J."/>
            <person name="Griggs A."/>
            <person name="Gujja S."/>
            <person name="Heilman E.R."/>
            <person name="Heiman D."/>
            <person name="Hepburn T."/>
            <person name="Howarth C."/>
            <person name="Jen D."/>
            <person name="Larson L."/>
            <person name="Mehta T."/>
            <person name="Neiman D."/>
            <person name="Pearson M."/>
            <person name="Roberts A."/>
            <person name="Saif S."/>
            <person name="Shea T."/>
            <person name="Shenoy N."/>
            <person name="Sisk P."/>
            <person name="Stolte C."/>
            <person name="Sykes S."/>
            <person name="Walk T."/>
            <person name="White J."/>
            <person name="Yandava C."/>
            <person name="Haas B."/>
            <person name="Nusbaum C."/>
            <person name="Birren B."/>
        </authorList>
    </citation>
    <scope>NUCLEOTIDE SEQUENCE</scope>
    <source>
        <strain evidence="2">R3-111a-1</strain>
    </source>
</reference>